<sequence length="534" mass="60804">MLTKRDKEKLRATIFRHLDGIATATTAYTLHKNGVLSYLLEHKKGNLQDLAKKFNANSGYLNIGLRILCAQGWLTQHVDNTNNTVSFEVNKLSKKAFKLTPLYEDAVNLLNYSVKFPKERIGPDAFNALEKIFKKHKHNFGVSTIEESTVEYQIIKHIEGVIAAPIIVLLGMNGFFHKYFMEASFRAQEYHKNPESFKKILDFLSHLGWFTKKKDTYQFTDEGLFFAKRASAYGVTVSYLPTFVKLNDLLFGNPFLLKTELLDETEKHVDREMNVWGSGGAHSTYFKIIDNIIIELFNKPIDEQPKGILDMGCGNGAFIQHIFDVIEYKTLRGKMLDAYPLLLVGADFNQAALKVTRANLIKADIWAKVIWGDIGRPDLLAKDLKEDYNINLKDLLNVRTFLDHNRIWEAPRKPTNRSSNSSGAYAYQGKHISNNLVEDSLLEHFQKWKTYIERFGLLIIELHTINPKLTANNLGKTPATAYDATHGYSDQYILEVAVFNKIVLEAGLHPDPQYFTTFPNNELATVSVNLLKGN</sequence>
<dbReference type="Gene3D" id="3.40.50.150">
    <property type="entry name" value="Vaccinia Virus protein VP39"/>
    <property type="match status" value="1"/>
</dbReference>
<organism evidence="4 5">
    <name type="scientific">Flavivirga jejuensis</name>
    <dbReference type="NCBI Taxonomy" id="870487"/>
    <lineage>
        <taxon>Bacteria</taxon>
        <taxon>Pseudomonadati</taxon>
        <taxon>Bacteroidota</taxon>
        <taxon>Flavobacteriia</taxon>
        <taxon>Flavobacteriales</taxon>
        <taxon>Flavobacteriaceae</taxon>
        <taxon>Flavivirga</taxon>
    </lineage>
</organism>
<evidence type="ECO:0000259" key="1">
    <source>
        <dbReference type="Pfam" id="PF23525"/>
    </source>
</evidence>
<dbReference type="RefSeq" id="WP_303302462.1">
    <property type="nucleotide sequence ID" value="NZ_BAABDA010000035.1"/>
</dbReference>
<dbReference type="InterPro" id="IPR056395">
    <property type="entry name" value="WH_AprA"/>
</dbReference>
<dbReference type="GO" id="GO:0008168">
    <property type="term" value="F:methyltransferase activity"/>
    <property type="evidence" value="ECO:0007669"/>
    <property type="project" value="UniProtKB-KW"/>
</dbReference>
<dbReference type="InterPro" id="IPR056394">
    <property type="entry name" value="AprA-like_N"/>
</dbReference>
<dbReference type="EC" id="2.1.-.-" evidence="4"/>
<dbReference type="Pfam" id="PF23589">
    <property type="entry name" value="WHD_AprA"/>
    <property type="match status" value="1"/>
</dbReference>
<evidence type="ECO:0000259" key="2">
    <source>
        <dbReference type="Pfam" id="PF23526"/>
    </source>
</evidence>
<feature type="domain" description="AprA winged helix" evidence="3">
    <location>
        <begin position="159"/>
        <end position="253"/>
    </location>
</feature>
<feature type="domain" description="AprA-like MT2-like" evidence="1">
    <location>
        <begin position="266"/>
        <end position="529"/>
    </location>
</feature>
<keyword evidence="5" id="KW-1185">Reference proteome</keyword>
<dbReference type="Proteomes" id="UP001176806">
    <property type="component" value="Unassembled WGS sequence"/>
</dbReference>
<dbReference type="InterPro" id="IPR056393">
    <property type="entry name" value="AprA-like_MT2"/>
</dbReference>
<dbReference type="EMBL" id="JAUOEL010000004">
    <property type="protein sequence ID" value="MDO5975278.1"/>
    <property type="molecule type" value="Genomic_DNA"/>
</dbReference>
<feature type="domain" description="AprA-like N-terminal" evidence="2">
    <location>
        <begin position="10"/>
        <end position="76"/>
    </location>
</feature>
<evidence type="ECO:0000313" key="4">
    <source>
        <dbReference type="EMBL" id="MDO5975278.1"/>
    </source>
</evidence>
<dbReference type="Pfam" id="PF23525">
    <property type="entry name" value="Methyltransf_36"/>
    <property type="match status" value="1"/>
</dbReference>
<evidence type="ECO:0000259" key="3">
    <source>
        <dbReference type="Pfam" id="PF23589"/>
    </source>
</evidence>
<keyword evidence="4" id="KW-0808">Transferase</keyword>
<reference evidence="4" key="1">
    <citation type="submission" date="2023-07" db="EMBL/GenBank/DDBJ databases">
        <title>Two novel species in the genus Flavivirga.</title>
        <authorList>
            <person name="Kwon K."/>
        </authorList>
    </citation>
    <scope>NUCLEOTIDE SEQUENCE</scope>
    <source>
        <strain evidence="4">KACC 14158</strain>
    </source>
</reference>
<protein>
    <submittedName>
        <fullName evidence="4">Class I SAM-dependent methyltransferase</fullName>
        <ecNumber evidence="4">2.1.-.-</ecNumber>
    </submittedName>
</protein>
<dbReference type="SUPFAM" id="SSF53335">
    <property type="entry name" value="S-adenosyl-L-methionine-dependent methyltransferases"/>
    <property type="match status" value="1"/>
</dbReference>
<keyword evidence="4" id="KW-0489">Methyltransferase</keyword>
<evidence type="ECO:0000313" key="5">
    <source>
        <dbReference type="Proteomes" id="UP001176806"/>
    </source>
</evidence>
<name>A0ABT8WQ65_9FLAO</name>
<comment type="caution">
    <text evidence="4">The sequence shown here is derived from an EMBL/GenBank/DDBJ whole genome shotgun (WGS) entry which is preliminary data.</text>
</comment>
<proteinExistence type="predicted"/>
<gene>
    <name evidence="4" type="ORF">Q4Q40_13860</name>
</gene>
<dbReference type="InterPro" id="IPR029063">
    <property type="entry name" value="SAM-dependent_MTases_sf"/>
</dbReference>
<dbReference type="GO" id="GO:0032259">
    <property type="term" value="P:methylation"/>
    <property type="evidence" value="ECO:0007669"/>
    <property type="project" value="UniProtKB-KW"/>
</dbReference>
<accession>A0ABT8WQ65</accession>
<dbReference type="Pfam" id="PF23526">
    <property type="entry name" value="AprA_N"/>
    <property type="match status" value="1"/>
</dbReference>